<evidence type="ECO:0000259" key="4">
    <source>
        <dbReference type="Pfam" id="PF08245"/>
    </source>
</evidence>
<name>A0A1B1U3K0_9HELI</name>
<accession>A0A1B1U3K0</accession>
<keyword evidence="2" id="KW-0573">Peptidoglycan synthesis</keyword>
<feature type="domain" description="Mur ligase central" evidence="4">
    <location>
        <begin position="69"/>
        <end position="257"/>
    </location>
</feature>
<comment type="similarity">
    <text evidence="1">Belongs to the MurCDEF family. MurE subfamily.</text>
</comment>
<dbReference type="GO" id="GO:0005737">
    <property type="term" value="C:cytoplasm"/>
    <property type="evidence" value="ECO:0007669"/>
    <property type="project" value="UniProtKB-SubCell"/>
</dbReference>
<evidence type="ECO:0000313" key="6">
    <source>
        <dbReference type="Proteomes" id="UP000092884"/>
    </source>
</evidence>
<feature type="domain" description="Mur ligase C-terminal" evidence="3">
    <location>
        <begin position="281"/>
        <end position="403"/>
    </location>
</feature>
<dbReference type="OrthoDB" id="9800958at2"/>
<evidence type="ECO:0000313" key="5">
    <source>
        <dbReference type="EMBL" id="ANV97354.1"/>
    </source>
</evidence>
<dbReference type="GO" id="GO:0016881">
    <property type="term" value="F:acid-amino acid ligase activity"/>
    <property type="evidence" value="ECO:0007669"/>
    <property type="project" value="InterPro"/>
</dbReference>
<dbReference type="GO" id="GO:0071555">
    <property type="term" value="P:cell wall organization"/>
    <property type="evidence" value="ECO:0007669"/>
    <property type="project" value="UniProtKB-KW"/>
</dbReference>
<dbReference type="NCBIfam" id="TIGR01085">
    <property type="entry name" value="murE"/>
    <property type="match status" value="1"/>
</dbReference>
<keyword evidence="2" id="KW-0961">Cell wall biogenesis/degradation</keyword>
<dbReference type="SUPFAM" id="SSF53244">
    <property type="entry name" value="MurD-like peptide ligases, peptide-binding domain"/>
    <property type="match status" value="1"/>
</dbReference>
<dbReference type="GO" id="GO:0051301">
    <property type="term" value="P:cell division"/>
    <property type="evidence" value="ECO:0007669"/>
    <property type="project" value="UniProtKB-KW"/>
</dbReference>
<protein>
    <recommendedName>
        <fullName evidence="7">UDP-N-acetylmuramoyl-L-alanyl-D-glutamate--2,6-diaminopimelate ligase</fullName>
    </recommendedName>
</protein>
<dbReference type="Gene3D" id="3.90.190.20">
    <property type="entry name" value="Mur ligase, C-terminal domain"/>
    <property type="match status" value="1"/>
</dbReference>
<dbReference type="Gene3D" id="3.40.1190.10">
    <property type="entry name" value="Mur-like, catalytic domain"/>
    <property type="match status" value="1"/>
</dbReference>
<dbReference type="Pfam" id="PF08245">
    <property type="entry name" value="Mur_ligase_M"/>
    <property type="match status" value="1"/>
</dbReference>
<dbReference type="InterPro" id="IPR036565">
    <property type="entry name" value="Mur-like_cat_sf"/>
</dbReference>
<dbReference type="Proteomes" id="UP000092884">
    <property type="component" value="Chromosome"/>
</dbReference>
<dbReference type="GO" id="GO:0008360">
    <property type="term" value="P:regulation of cell shape"/>
    <property type="evidence" value="ECO:0007669"/>
    <property type="project" value="UniProtKB-KW"/>
</dbReference>
<evidence type="ECO:0000256" key="1">
    <source>
        <dbReference type="ARBA" id="ARBA00005898"/>
    </source>
</evidence>
<dbReference type="CDD" id="cd01983">
    <property type="entry name" value="SIMIBI"/>
    <property type="match status" value="1"/>
</dbReference>
<evidence type="ECO:0008006" key="7">
    <source>
        <dbReference type="Google" id="ProtNLM"/>
    </source>
</evidence>
<dbReference type="RefSeq" id="WP_066338219.1">
    <property type="nucleotide sequence ID" value="NZ_CP016503.1"/>
</dbReference>
<sequence>MDARIDFSYKGRDYTHLTDNTQTALHDPKALFVKTKLNQKYFDEVSHLPYILGSELTQILAIQPKLIAITGTNGKTTTSAIIAHSLMALGYKVGLLGTRGFFVQNQQILPKGLTTPTLLELYMILHQAHDCDFVIMEVSSHAITQERIAGLSFYAKALTNITSDHLDFHQSLAEYRETKNRFFDSQCLEIANKDDTCVTFEPSLWYGLSSASHLYPSSWVCSSHIQAELTYQGEHATLECPIVGEHNLYNLLCAIGTLICSTRHTLAEITASLADFKGVSGRMEVISTSPLIIVDFAHTHDGMEQILKSFQNQKIVIVFGAGGDRDKSKRPEMGAVAEKYAQKIYITSDNPRSENPKTIIQEIKNGIGDTQKIISTSPDRKASITQAIQELQSDEILFVLGKGDETYQIIGTEKFYFDDREIIASVLESHQQSHSQKGK</sequence>
<comment type="pathway">
    <text evidence="2">Cell wall biogenesis; peptidoglycan biosynthesis.</text>
</comment>
<dbReference type="GO" id="GO:0009252">
    <property type="term" value="P:peptidoglycan biosynthetic process"/>
    <property type="evidence" value="ECO:0007669"/>
    <property type="project" value="UniProtKB-UniPathway"/>
</dbReference>
<dbReference type="InterPro" id="IPR036615">
    <property type="entry name" value="Mur_ligase_C_dom_sf"/>
</dbReference>
<proteinExistence type="inferred from homology"/>
<dbReference type="KEGG" id="het:BBW65_00300"/>
<dbReference type="InterPro" id="IPR013221">
    <property type="entry name" value="Mur_ligase_cen"/>
</dbReference>
<dbReference type="Pfam" id="PF02875">
    <property type="entry name" value="Mur_ligase_C"/>
    <property type="match status" value="1"/>
</dbReference>
<dbReference type="STRING" id="222136.BBW65_00300"/>
<organism evidence="5 6">
    <name type="scientific">Helicobacter enhydrae</name>
    <dbReference type="NCBI Taxonomy" id="222136"/>
    <lineage>
        <taxon>Bacteria</taxon>
        <taxon>Pseudomonadati</taxon>
        <taxon>Campylobacterota</taxon>
        <taxon>Epsilonproteobacteria</taxon>
        <taxon>Campylobacterales</taxon>
        <taxon>Helicobacteraceae</taxon>
        <taxon>Helicobacter</taxon>
    </lineage>
</organism>
<keyword evidence="6" id="KW-1185">Reference proteome</keyword>
<dbReference type="GO" id="GO:0005524">
    <property type="term" value="F:ATP binding"/>
    <property type="evidence" value="ECO:0007669"/>
    <property type="project" value="InterPro"/>
</dbReference>
<keyword evidence="2" id="KW-0133">Cell shape</keyword>
<gene>
    <name evidence="5" type="ORF">BBW65_00300</name>
</gene>
<dbReference type="AlphaFoldDB" id="A0A1B1U3K0"/>
<dbReference type="InterPro" id="IPR005761">
    <property type="entry name" value="UDP-N-AcMur-Glu-dNH2Pim_ligase"/>
</dbReference>
<evidence type="ECO:0000256" key="2">
    <source>
        <dbReference type="RuleBase" id="RU004135"/>
    </source>
</evidence>
<dbReference type="EMBL" id="CP016503">
    <property type="protein sequence ID" value="ANV97354.1"/>
    <property type="molecule type" value="Genomic_DNA"/>
</dbReference>
<dbReference type="SUPFAM" id="SSF53623">
    <property type="entry name" value="MurD-like peptide ligases, catalytic domain"/>
    <property type="match status" value="1"/>
</dbReference>
<keyword evidence="2" id="KW-0131">Cell cycle</keyword>
<dbReference type="UniPathway" id="UPA00219"/>
<dbReference type="PANTHER" id="PTHR23135:SF4">
    <property type="entry name" value="UDP-N-ACETYLMURAMOYL-L-ALANYL-D-GLUTAMATE--2,6-DIAMINOPIMELATE LIGASE MURE HOMOLOG, CHLOROPLASTIC"/>
    <property type="match status" value="1"/>
</dbReference>
<evidence type="ECO:0000259" key="3">
    <source>
        <dbReference type="Pfam" id="PF02875"/>
    </source>
</evidence>
<dbReference type="PANTHER" id="PTHR23135">
    <property type="entry name" value="MUR LIGASE FAMILY MEMBER"/>
    <property type="match status" value="1"/>
</dbReference>
<dbReference type="InterPro" id="IPR004101">
    <property type="entry name" value="Mur_ligase_C"/>
</dbReference>
<comment type="subcellular location">
    <subcellularLocation>
        <location evidence="2">Cytoplasm</location>
    </subcellularLocation>
</comment>
<keyword evidence="2" id="KW-0132">Cell division</keyword>
<reference evidence="6" key="1">
    <citation type="submission" date="2016-07" db="EMBL/GenBank/DDBJ databases">
        <authorList>
            <person name="Florea S."/>
            <person name="Webb J.S."/>
            <person name="Jaromczyk J."/>
            <person name="Schardl C.L."/>
        </authorList>
    </citation>
    <scope>NUCLEOTIDE SEQUENCE [LARGE SCALE GENOMIC DNA]</scope>
    <source>
        <strain evidence="6">MIT 01-6242</strain>
    </source>
</reference>
<dbReference type="NCBIfam" id="NF001126">
    <property type="entry name" value="PRK00139.1-4"/>
    <property type="match status" value="1"/>
</dbReference>